<accession>A0A8H6S232</accession>
<dbReference type="GeneID" id="59352183"/>
<evidence type="ECO:0000259" key="1">
    <source>
        <dbReference type="Pfam" id="PF23155"/>
    </source>
</evidence>
<proteinExistence type="predicted"/>
<organism evidence="2 3">
    <name type="scientific">Mycena indigotica</name>
    <dbReference type="NCBI Taxonomy" id="2126181"/>
    <lineage>
        <taxon>Eukaryota</taxon>
        <taxon>Fungi</taxon>
        <taxon>Dikarya</taxon>
        <taxon>Basidiomycota</taxon>
        <taxon>Agaricomycotina</taxon>
        <taxon>Agaricomycetes</taxon>
        <taxon>Agaricomycetidae</taxon>
        <taxon>Agaricales</taxon>
        <taxon>Marasmiineae</taxon>
        <taxon>Mycenaceae</taxon>
        <taxon>Mycena</taxon>
    </lineage>
</organism>
<name>A0A8H6S232_9AGAR</name>
<sequence length="150" mass="16647">MFFVDYEASYSTTINAPVQTVVDFLHDPAGLMRLNPVIIDVKNDPNDSQKFIIVDQLNMLGFKRQLTYTSKVTITEAGMEAESSTGAGTTTIARFIAKSAGTAITELEERTSVNCFFLFLPFIKGVIAKSHTESHTRLKNRLEGVEVKTH</sequence>
<dbReference type="InterPro" id="IPR023393">
    <property type="entry name" value="START-like_dom_sf"/>
</dbReference>
<dbReference type="Proteomes" id="UP000636479">
    <property type="component" value="Unassembled WGS sequence"/>
</dbReference>
<dbReference type="CDD" id="cd07812">
    <property type="entry name" value="SRPBCC"/>
    <property type="match status" value="1"/>
</dbReference>
<evidence type="ECO:0000313" key="2">
    <source>
        <dbReference type="EMBL" id="KAF7290805.1"/>
    </source>
</evidence>
<dbReference type="Pfam" id="PF23155">
    <property type="entry name" value="DUF7053"/>
    <property type="match status" value="1"/>
</dbReference>
<reference evidence="2" key="1">
    <citation type="submission" date="2020-05" db="EMBL/GenBank/DDBJ databases">
        <title>Mycena genomes resolve the evolution of fungal bioluminescence.</title>
        <authorList>
            <person name="Tsai I.J."/>
        </authorList>
    </citation>
    <scope>NUCLEOTIDE SEQUENCE</scope>
    <source>
        <strain evidence="2">171206Taipei</strain>
    </source>
</reference>
<gene>
    <name evidence="2" type="ORF">MIND_01321500</name>
</gene>
<dbReference type="SUPFAM" id="SSF55961">
    <property type="entry name" value="Bet v1-like"/>
    <property type="match status" value="1"/>
</dbReference>
<dbReference type="InterPro" id="IPR055481">
    <property type="entry name" value="DUF7053"/>
</dbReference>
<dbReference type="OrthoDB" id="2994708at2759"/>
<evidence type="ECO:0000313" key="3">
    <source>
        <dbReference type="Proteomes" id="UP000636479"/>
    </source>
</evidence>
<dbReference type="Gene3D" id="3.30.530.20">
    <property type="match status" value="1"/>
</dbReference>
<comment type="caution">
    <text evidence="2">The sequence shown here is derived from an EMBL/GenBank/DDBJ whole genome shotgun (WGS) entry which is preliminary data.</text>
</comment>
<dbReference type="AlphaFoldDB" id="A0A8H6S232"/>
<feature type="domain" description="DUF7053" evidence="1">
    <location>
        <begin position="16"/>
        <end position="143"/>
    </location>
</feature>
<keyword evidence="3" id="KW-1185">Reference proteome</keyword>
<dbReference type="RefSeq" id="XP_037214165.1">
    <property type="nucleotide sequence ID" value="XM_037369667.1"/>
</dbReference>
<protein>
    <submittedName>
        <fullName evidence="2">SWIM-type domain-containing protein</fullName>
    </submittedName>
</protein>
<dbReference type="EMBL" id="JACAZF010000014">
    <property type="protein sequence ID" value="KAF7290805.1"/>
    <property type="molecule type" value="Genomic_DNA"/>
</dbReference>